<dbReference type="PANTHER" id="PTHR31170">
    <property type="entry name" value="BNAC04G53230D PROTEIN"/>
    <property type="match status" value="1"/>
</dbReference>
<evidence type="ECO:0000313" key="2">
    <source>
        <dbReference type="EMBL" id="CAD1824418.1"/>
    </source>
</evidence>
<dbReference type="InterPro" id="IPR004158">
    <property type="entry name" value="DUF247_pln"/>
</dbReference>
<keyword evidence="1" id="KW-0812">Transmembrane</keyword>
<dbReference type="Pfam" id="PF03140">
    <property type="entry name" value="DUF247"/>
    <property type="match status" value="1"/>
</dbReference>
<keyword evidence="1" id="KW-1133">Transmembrane helix</keyword>
<dbReference type="PANTHER" id="PTHR31170:SF25">
    <property type="entry name" value="BNAA09G04570D PROTEIN"/>
    <property type="match status" value="1"/>
</dbReference>
<gene>
    <name evidence="2" type="ORF">CB5_LOCUS7629</name>
</gene>
<proteinExistence type="predicted"/>
<dbReference type="EMBL" id="LR862144">
    <property type="protein sequence ID" value="CAD1824418.1"/>
    <property type="molecule type" value="Genomic_DNA"/>
</dbReference>
<sequence>MQFMSRSYNLNLADCAQKMNNQAAEALERYFFSDIPPCFDSTGFTEILLLDSFFILLMLTSNETFSQVGEALHECALEFFETIHPTPNRHSKGQDMPLQFLHLLDLFHWSRVPKDKYRAVHKPPHKQLKYSIDLPRHTRLRWNSENRQQCLQRRTSGSSLDITVRSGSSYLLSGAQIPRLHIHDYSSRIFHNLIAFEMQCPSRGCCTMAFSAFLRSLLQSEEDVKLLRRRGILGNKSVTNGELVDFFKRLSKLTENQQMPIDLYNVYRRVLSHHNRRMSRFCGSIVLRYFPNPLVTLSVFAAIMLFVLNFLQTIYTVLSYYHS</sequence>
<name>A0A6V7P114_ANACO</name>
<feature type="transmembrane region" description="Helical" evidence="1">
    <location>
        <begin position="294"/>
        <end position="318"/>
    </location>
</feature>
<organism evidence="2">
    <name type="scientific">Ananas comosus var. bracteatus</name>
    <name type="common">red pineapple</name>
    <dbReference type="NCBI Taxonomy" id="296719"/>
    <lineage>
        <taxon>Eukaryota</taxon>
        <taxon>Viridiplantae</taxon>
        <taxon>Streptophyta</taxon>
        <taxon>Embryophyta</taxon>
        <taxon>Tracheophyta</taxon>
        <taxon>Spermatophyta</taxon>
        <taxon>Magnoliopsida</taxon>
        <taxon>Liliopsida</taxon>
        <taxon>Poales</taxon>
        <taxon>Bromeliaceae</taxon>
        <taxon>Bromelioideae</taxon>
        <taxon>Ananas</taxon>
    </lineage>
</organism>
<accession>A0A6V7P114</accession>
<evidence type="ECO:0000256" key="1">
    <source>
        <dbReference type="SAM" id="Phobius"/>
    </source>
</evidence>
<protein>
    <submittedName>
        <fullName evidence="2">Uncharacterized protein</fullName>
    </submittedName>
</protein>
<dbReference type="AlphaFoldDB" id="A0A6V7P114"/>
<keyword evidence="1" id="KW-0472">Membrane</keyword>
<reference evidence="2" key="1">
    <citation type="submission" date="2020-07" db="EMBL/GenBank/DDBJ databases">
        <authorList>
            <person name="Lin J."/>
        </authorList>
    </citation>
    <scope>NUCLEOTIDE SEQUENCE</scope>
</reference>